<accession>A0A5B7JA18</accession>
<keyword evidence="3" id="KW-1185">Reference proteome</keyword>
<dbReference type="Proteomes" id="UP000324222">
    <property type="component" value="Unassembled WGS sequence"/>
</dbReference>
<protein>
    <submittedName>
        <fullName evidence="2">Uncharacterized protein</fullName>
    </submittedName>
</protein>
<name>A0A5B7JA18_PORTR</name>
<evidence type="ECO:0000313" key="2">
    <source>
        <dbReference type="EMBL" id="MPC93052.1"/>
    </source>
</evidence>
<sequence>MLQPRPSSTTSAANDVTWRRGKQMRHRSERESPPPPSLKRTRICPASHVKVGWRCEEGGTRQRPSGGDEAWGKPGQSTCCQEVNCMVLTRALLEVGRQWKR</sequence>
<feature type="region of interest" description="Disordered" evidence="1">
    <location>
        <begin position="1"/>
        <end position="41"/>
    </location>
</feature>
<reference evidence="2 3" key="1">
    <citation type="submission" date="2019-05" db="EMBL/GenBank/DDBJ databases">
        <title>Another draft genome of Portunus trituberculatus and its Hox gene families provides insights of decapod evolution.</title>
        <authorList>
            <person name="Jeong J.-H."/>
            <person name="Song I."/>
            <person name="Kim S."/>
            <person name="Choi T."/>
            <person name="Kim D."/>
            <person name="Ryu S."/>
            <person name="Kim W."/>
        </authorList>
    </citation>
    <scope>NUCLEOTIDE SEQUENCE [LARGE SCALE GENOMIC DNA]</scope>
    <source>
        <tissue evidence="2">Muscle</tissue>
    </source>
</reference>
<gene>
    <name evidence="2" type="ORF">E2C01_088168</name>
</gene>
<organism evidence="2 3">
    <name type="scientific">Portunus trituberculatus</name>
    <name type="common">Swimming crab</name>
    <name type="synonym">Neptunus trituberculatus</name>
    <dbReference type="NCBI Taxonomy" id="210409"/>
    <lineage>
        <taxon>Eukaryota</taxon>
        <taxon>Metazoa</taxon>
        <taxon>Ecdysozoa</taxon>
        <taxon>Arthropoda</taxon>
        <taxon>Crustacea</taxon>
        <taxon>Multicrustacea</taxon>
        <taxon>Malacostraca</taxon>
        <taxon>Eumalacostraca</taxon>
        <taxon>Eucarida</taxon>
        <taxon>Decapoda</taxon>
        <taxon>Pleocyemata</taxon>
        <taxon>Brachyura</taxon>
        <taxon>Eubrachyura</taxon>
        <taxon>Portunoidea</taxon>
        <taxon>Portunidae</taxon>
        <taxon>Portuninae</taxon>
        <taxon>Portunus</taxon>
    </lineage>
</organism>
<evidence type="ECO:0000256" key="1">
    <source>
        <dbReference type="SAM" id="MobiDB-lite"/>
    </source>
</evidence>
<dbReference type="EMBL" id="VSRR010093424">
    <property type="protein sequence ID" value="MPC93052.1"/>
    <property type="molecule type" value="Genomic_DNA"/>
</dbReference>
<feature type="region of interest" description="Disordered" evidence="1">
    <location>
        <begin position="55"/>
        <end position="76"/>
    </location>
</feature>
<feature type="compositionally biased region" description="Polar residues" evidence="1">
    <location>
        <begin position="1"/>
        <end position="14"/>
    </location>
</feature>
<dbReference type="AlphaFoldDB" id="A0A5B7JA18"/>
<proteinExistence type="predicted"/>
<comment type="caution">
    <text evidence="2">The sequence shown here is derived from an EMBL/GenBank/DDBJ whole genome shotgun (WGS) entry which is preliminary data.</text>
</comment>
<evidence type="ECO:0000313" key="3">
    <source>
        <dbReference type="Proteomes" id="UP000324222"/>
    </source>
</evidence>